<evidence type="ECO:0000313" key="2">
    <source>
        <dbReference type="EMBL" id="MBB5254102.1"/>
    </source>
</evidence>
<comment type="caution">
    <text evidence="2">The sequence shown here is derived from an EMBL/GenBank/DDBJ whole genome shotgun (WGS) entry which is preliminary data.</text>
</comment>
<evidence type="ECO:0000256" key="1">
    <source>
        <dbReference type="SAM" id="Phobius"/>
    </source>
</evidence>
<gene>
    <name evidence="2" type="ORF">HNQ62_001875</name>
</gene>
<organism evidence="2 3">
    <name type="scientific">Sulfurisphaera ohwakuensis</name>
    <dbReference type="NCBI Taxonomy" id="69656"/>
    <lineage>
        <taxon>Archaea</taxon>
        <taxon>Thermoproteota</taxon>
        <taxon>Thermoprotei</taxon>
        <taxon>Sulfolobales</taxon>
        <taxon>Sulfolobaceae</taxon>
        <taxon>Sulfurisphaera</taxon>
    </lineage>
</organism>
<reference evidence="2 3" key="1">
    <citation type="submission" date="2020-08" db="EMBL/GenBank/DDBJ databases">
        <title>Genomic Encyclopedia of Type Strains, Phase IV (KMG-IV): sequencing the most valuable type-strain genomes for metagenomic binning, comparative biology and taxonomic classification.</title>
        <authorList>
            <person name="Goeker M."/>
        </authorList>
    </citation>
    <scope>NUCLEOTIDE SEQUENCE [LARGE SCALE GENOMIC DNA]</scope>
    <source>
        <strain evidence="2 3">DSM 12421</strain>
    </source>
</reference>
<keyword evidence="1" id="KW-0812">Transmembrane</keyword>
<proteinExistence type="predicted"/>
<protein>
    <submittedName>
        <fullName evidence="2">Uncharacterized protein</fullName>
    </submittedName>
</protein>
<keyword evidence="1" id="KW-1133">Transmembrane helix</keyword>
<dbReference type="Proteomes" id="UP000582213">
    <property type="component" value="Unassembled WGS sequence"/>
</dbReference>
<keyword evidence="1" id="KW-0472">Membrane</keyword>
<sequence length="53" mass="6362">MHQIIIMKNFLILISNLVNRISYIVFIVIIFITEADVFKNYLIVRILRKLLIE</sequence>
<accession>A0A7J9RV34</accession>
<dbReference type="AlphaFoldDB" id="A0A7J9RV34"/>
<dbReference type="EMBL" id="JACHFY010000010">
    <property type="protein sequence ID" value="MBB5254102.1"/>
    <property type="molecule type" value="Genomic_DNA"/>
</dbReference>
<evidence type="ECO:0000313" key="3">
    <source>
        <dbReference type="Proteomes" id="UP000582213"/>
    </source>
</evidence>
<name>A0A7J9RV34_SULOH</name>
<feature type="transmembrane region" description="Helical" evidence="1">
    <location>
        <begin position="12"/>
        <end position="32"/>
    </location>
</feature>